<sequence>MAEVAEAEFNIGAKGKKQLVDNKMDSMFRGSKVDNYFKVSQRGSNLTTEIRAGITTFLTAAYIMAVNPNILSTTGLKFEGLVFATAGSSCIA</sequence>
<evidence type="ECO:0000256" key="1">
    <source>
        <dbReference type="ARBA" id="ARBA00004127"/>
    </source>
</evidence>
<accession>A0A812UP05</accession>
<name>A0A812UP05_9DINO</name>
<evidence type="ECO:0000313" key="3">
    <source>
        <dbReference type="EMBL" id="CAE7580778.1"/>
    </source>
</evidence>
<evidence type="ECO:0000313" key="4">
    <source>
        <dbReference type="Proteomes" id="UP000601435"/>
    </source>
</evidence>
<dbReference type="GO" id="GO:0005345">
    <property type="term" value="F:purine nucleobase transmembrane transporter activity"/>
    <property type="evidence" value="ECO:0007669"/>
    <property type="project" value="TreeGrafter"/>
</dbReference>
<dbReference type="InterPro" id="IPR045018">
    <property type="entry name" value="Azg-like"/>
</dbReference>
<dbReference type="GO" id="GO:0005886">
    <property type="term" value="C:plasma membrane"/>
    <property type="evidence" value="ECO:0007669"/>
    <property type="project" value="TreeGrafter"/>
</dbReference>
<dbReference type="AlphaFoldDB" id="A0A812UP05"/>
<evidence type="ECO:0000256" key="2">
    <source>
        <dbReference type="ARBA" id="ARBA00022448"/>
    </source>
</evidence>
<keyword evidence="4" id="KW-1185">Reference proteome</keyword>
<keyword evidence="2" id="KW-0813">Transport</keyword>
<feature type="non-terminal residue" evidence="3">
    <location>
        <position position="92"/>
    </location>
</feature>
<dbReference type="GO" id="GO:0015854">
    <property type="term" value="P:guanine transport"/>
    <property type="evidence" value="ECO:0007669"/>
    <property type="project" value="TreeGrafter"/>
</dbReference>
<dbReference type="PANTHER" id="PTHR43337:SF1">
    <property type="entry name" value="XANTHINE_URACIL PERMEASE C887.17-RELATED"/>
    <property type="match status" value="1"/>
</dbReference>
<reference evidence="3" key="1">
    <citation type="submission" date="2021-02" db="EMBL/GenBank/DDBJ databases">
        <authorList>
            <person name="Dougan E. K."/>
            <person name="Rhodes N."/>
            <person name="Thang M."/>
            <person name="Chan C."/>
        </authorList>
    </citation>
    <scope>NUCLEOTIDE SEQUENCE</scope>
</reference>
<comment type="subcellular location">
    <subcellularLocation>
        <location evidence="1">Endomembrane system</location>
        <topology evidence="1">Multi-pass membrane protein</topology>
    </subcellularLocation>
</comment>
<proteinExistence type="predicted"/>
<dbReference type="EMBL" id="CAJNJA010027621">
    <property type="protein sequence ID" value="CAE7580778.1"/>
    <property type="molecule type" value="Genomic_DNA"/>
</dbReference>
<dbReference type="Proteomes" id="UP000601435">
    <property type="component" value="Unassembled WGS sequence"/>
</dbReference>
<dbReference type="PANTHER" id="PTHR43337">
    <property type="entry name" value="XANTHINE/URACIL PERMEASE C887.17-RELATED"/>
    <property type="match status" value="1"/>
</dbReference>
<organism evidence="3 4">
    <name type="scientific">Symbiodinium necroappetens</name>
    <dbReference type="NCBI Taxonomy" id="1628268"/>
    <lineage>
        <taxon>Eukaryota</taxon>
        <taxon>Sar</taxon>
        <taxon>Alveolata</taxon>
        <taxon>Dinophyceae</taxon>
        <taxon>Suessiales</taxon>
        <taxon>Symbiodiniaceae</taxon>
        <taxon>Symbiodinium</taxon>
    </lineage>
</organism>
<dbReference type="GO" id="GO:0015853">
    <property type="term" value="P:adenine transport"/>
    <property type="evidence" value="ECO:0007669"/>
    <property type="project" value="TreeGrafter"/>
</dbReference>
<comment type="caution">
    <text evidence="3">The sequence shown here is derived from an EMBL/GenBank/DDBJ whole genome shotgun (WGS) entry which is preliminary data.</text>
</comment>
<gene>
    <name evidence="3" type="ORF">SNEC2469_LOCUS16880</name>
</gene>
<dbReference type="GO" id="GO:0012505">
    <property type="term" value="C:endomembrane system"/>
    <property type="evidence" value="ECO:0007669"/>
    <property type="project" value="UniProtKB-SubCell"/>
</dbReference>
<dbReference type="OrthoDB" id="431212at2759"/>
<protein>
    <submittedName>
        <fullName evidence="3">Uncharacterized protein</fullName>
    </submittedName>
</protein>